<keyword evidence="4" id="KW-1003">Cell membrane</keyword>
<feature type="transmembrane region" description="Helical" evidence="8">
    <location>
        <begin position="341"/>
        <end position="358"/>
    </location>
</feature>
<gene>
    <name evidence="10" type="ORF">CKO45_22215</name>
</gene>
<feature type="transmembrane region" description="Helical" evidence="8">
    <location>
        <begin position="211"/>
        <end position="229"/>
    </location>
</feature>
<evidence type="ECO:0000256" key="6">
    <source>
        <dbReference type="ARBA" id="ARBA00022989"/>
    </source>
</evidence>
<comment type="caution">
    <text evidence="10">The sequence shown here is derived from an EMBL/GenBank/DDBJ whole genome shotgun (WGS) entry which is preliminary data.</text>
</comment>
<feature type="transmembrane region" description="Helical" evidence="8">
    <location>
        <begin position="62"/>
        <end position="82"/>
    </location>
</feature>
<evidence type="ECO:0000313" key="11">
    <source>
        <dbReference type="Proteomes" id="UP000697995"/>
    </source>
</evidence>
<name>A0ABS1D2S9_9PROT</name>
<keyword evidence="3" id="KW-0813">Transport</keyword>
<keyword evidence="5 8" id="KW-0812">Transmembrane</keyword>
<dbReference type="PRINTS" id="PR01036">
    <property type="entry name" value="TCRTETB"/>
</dbReference>
<sequence length="519" mass="54330">MTPSGERTLEALAARWGPSYRWLVTIAAIIGTVASILSSTIVNVALPDIMGAFGIGQDHAQLLSTGFLAAVTGTMLLNAWFVESFGFRATYAAAVGLFLAGSVLAGLAPNEGLLILGRIMQGASAGMLQPLMTQIVFQVFPPAKRGSAMGIAAIGVVLAPALGPTVGGLMVDNHGWRSVFVLAMPVALIGLGMGWVFLPSAVAAQRRRFDGVGFALLIAALLALFMGLSSGQRDGWGSQRVVLELGLALVFALGFVLWELQAQAPLLNPRVFGNLGFSGAFCVAMIYGASIFGSTYLIPLFVQTVQGYTATRAGLVMMPAGLIMVVVFPIAGRLADRMVPWQPMAAGLVLFAVSAWLLRGVDTDLPFWVLALWILVGRVGLGLTMPSMNAGALRALPPRFLGQGAGAINFARQFGGALGVNLLSILLEQHTEKHAQALTPTQDGGGEGTLEFLRVTQGILRQAGIPETDLLGGSYDYLSRVLAAQAGMLGFRDSFQAVALACLLAVLPALALRRRAGAA</sequence>
<feature type="transmembrane region" description="Helical" evidence="8">
    <location>
        <begin position="146"/>
        <end position="167"/>
    </location>
</feature>
<feature type="domain" description="Major facilitator superfamily (MFS) profile" evidence="9">
    <location>
        <begin position="24"/>
        <end position="517"/>
    </location>
</feature>
<feature type="transmembrane region" description="Helical" evidence="8">
    <location>
        <begin position="241"/>
        <end position="258"/>
    </location>
</feature>
<dbReference type="InterPro" id="IPR005829">
    <property type="entry name" value="Sugar_transporter_CS"/>
</dbReference>
<evidence type="ECO:0000256" key="7">
    <source>
        <dbReference type="ARBA" id="ARBA00023136"/>
    </source>
</evidence>
<evidence type="ECO:0000259" key="9">
    <source>
        <dbReference type="PROSITE" id="PS50850"/>
    </source>
</evidence>
<keyword evidence="6 8" id="KW-1133">Transmembrane helix</keyword>
<organism evidence="10 11">
    <name type="scientific">Paracraurococcus ruber</name>
    <dbReference type="NCBI Taxonomy" id="77675"/>
    <lineage>
        <taxon>Bacteria</taxon>
        <taxon>Pseudomonadati</taxon>
        <taxon>Pseudomonadota</taxon>
        <taxon>Alphaproteobacteria</taxon>
        <taxon>Acetobacterales</taxon>
        <taxon>Roseomonadaceae</taxon>
        <taxon>Paracraurococcus</taxon>
    </lineage>
</organism>
<dbReference type="Proteomes" id="UP000697995">
    <property type="component" value="Unassembled WGS sequence"/>
</dbReference>
<dbReference type="SUPFAM" id="SSF103473">
    <property type="entry name" value="MFS general substrate transporter"/>
    <property type="match status" value="1"/>
</dbReference>
<feature type="transmembrane region" description="Helical" evidence="8">
    <location>
        <begin position="365"/>
        <end position="385"/>
    </location>
</feature>
<feature type="transmembrane region" description="Helical" evidence="8">
    <location>
        <begin position="88"/>
        <end position="107"/>
    </location>
</feature>
<dbReference type="InterPro" id="IPR020846">
    <property type="entry name" value="MFS_dom"/>
</dbReference>
<comment type="similarity">
    <text evidence="2">Belongs to the major facilitator superfamily. EmrB family.</text>
</comment>
<reference evidence="10 11" key="1">
    <citation type="journal article" date="2020" name="Microorganisms">
        <title>Osmotic Adaptation and Compatible Solute Biosynthesis of Phototrophic Bacteria as Revealed from Genome Analyses.</title>
        <authorList>
            <person name="Imhoff J.F."/>
            <person name="Rahn T."/>
            <person name="Kunzel S."/>
            <person name="Keller A."/>
            <person name="Neulinger S.C."/>
        </authorList>
    </citation>
    <scope>NUCLEOTIDE SEQUENCE [LARGE SCALE GENOMIC DNA]</scope>
    <source>
        <strain evidence="10 11">DSM 15382</strain>
    </source>
</reference>
<feature type="transmembrane region" description="Helical" evidence="8">
    <location>
        <begin position="179"/>
        <end position="199"/>
    </location>
</feature>
<evidence type="ECO:0000256" key="5">
    <source>
        <dbReference type="ARBA" id="ARBA00022692"/>
    </source>
</evidence>
<dbReference type="Pfam" id="PF07690">
    <property type="entry name" value="MFS_1"/>
    <property type="match status" value="1"/>
</dbReference>
<dbReference type="InterPro" id="IPR036259">
    <property type="entry name" value="MFS_trans_sf"/>
</dbReference>
<evidence type="ECO:0000256" key="2">
    <source>
        <dbReference type="ARBA" id="ARBA00008537"/>
    </source>
</evidence>
<dbReference type="InterPro" id="IPR004638">
    <property type="entry name" value="EmrB-like"/>
</dbReference>
<evidence type="ECO:0000256" key="8">
    <source>
        <dbReference type="SAM" id="Phobius"/>
    </source>
</evidence>
<feature type="transmembrane region" description="Helical" evidence="8">
    <location>
        <begin position="314"/>
        <end position="335"/>
    </location>
</feature>
<dbReference type="PROSITE" id="PS50850">
    <property type="entry name" value="MFS"/>
    <property type="match status" value="1"/>
</dbReference>
<dbReference type="Gene3D" id="1.20.1250.20">
    <property type="entry name" value="MFS general substrate transporter like domains"/>
    <property type="match status" value="1"/>
</dbReference>
<evidence type="ECO:0000256" key="1">
    <source>
        <dbReference type="ARBA" id="ARBA00004651"/>
    </source>
</evidence>
<feature type="transmembrane region" description="Helical" evidence="8">
    <location>
        <begin position="494"/>
        <end position="512"/>
    </location>
</feature>
<dbReference type="InterPro" id="IPR011701">
    <property type="entry name" value="MFS"/>
</dbReference>
<dbReference type="Gene3D" id="1.20.1720.10">
    <property type="entry name" value="Multidrug resistance protein D"/>
    <property type="match status" value="1"/>
</dbReference>
<evidence type="ECO:0000256" key="3">
    <source>
        <dbReference type="ARBA" id="ARBA00022448"/>
    </source>
</evidence>
<accession>A0ABS1D2S9</accession>
<dbReference type="NCBIfam" id="TIGR00711">
    <property type="entry name" value="efflux_EmrB"/>
    <property type="match status" value="1"/>
</dbReference>
<dbReference type="PROSITE" id="PS00217">
    <property type="entry name" value="SUGAR_TRANSPORT_2"/>
    <property type="match status" value="1"/>
</dbReference>
<evidence type="ECO:0000313" key="10">
    <source>
        <dbReference type="EMBL" id="MBK1660935.1"/>
    </source>
</evidence>
<protein>
    <submittedName>
        <fullName evidence="10">MFS transporter</fullName>
    </submittedName>
</protein>
<proteinExistence type="inferred from homology"/>
<feature type="transmembrane region" description="Helical" evidence="8">
    <location>
        <begin position="20"/>
        <end position="42"/>
    </location>
</feature>
<keyword evidence="11" id="KW-1185">Reference proteome</keyword>
<dbReference type="CDD" id="cd17503">
    <property type="entry name" value="MFS_LmrB_MDR_like"/>
    <property type="match status" value="1"/>
</dbReference>
<keyword evidence="7 8" id="KW-0472">Membrane</keyword>
<feature type="transmembrane region" description="Helical" evidence="8">
    <location>
        <begin position="278"/>
        <end position="302"/>
    </location>
</feature>
<comment type="subcellular location">
    <subcellularLocation>
        <location evidence="1">Cell membrane</location>
        <topology evidence="1">Multi-pass membrane protein</topology>
    </subcellularLocation>
</comment>
<dbReference type="PANTHER" id="PTHR42718">
    <property type="entry name" value="MAJOR FACILITATOR SUPERFAMILY MULTIDRUG TRANSPORTER MFSC"/>
    <property type="match status" value="1"/>
</dbReference>
<dbReference type="RefSeq" id="WP_133222388.1">
    <property type="nucleotide sequence ID" value="NZ_NRSG01000230.1"/>
</dbReference>
<dbReference type="EMBL" id="NRSG01000230">
    <property type="protein sequence ID" value="MBK1660935.1"/>
    <property type="molecule type" value="Genomic_DNA"/>
</dbReference>
<dbReference type="PANTHER" id="PTHR42718:SF9">
    <property type="entry name" value="MAJOR FACILITATOR SUPERFAMILY MULTIDRUG TRANSPORTER MFSC"/>
    <property type="match status" value="1"/>
</dbReference>
<evidence type="ECO:0000256" key="4">
    <source>
        <dbReference type="ARBA" id="ARBA00022475"/>
    </source>
</evidence>